<dbReference type="PANTHER" id="PTHR33148">
    <property type="entry name" value="PLASTID MOVEMENT IMPAIRED PROTEIN-RELATED"/>
    <property type="match status" value="1"/>
</dbReference>
<evidence type="ECO:0000313" key="2">
    <source>
        <dbReference type="EMBL" id="GKV13169.1"/>
    </source>
</evidence>
<evidence type="ECO:0000313" key="3">
    <source>
        <dbReference type="Proteomes" id="UP001054252"/>
    </source>
</evidence>
<dbReference type="InterPro" id="IPR025322">
    <property type="entry name" value="PADRE_dom"/>
</dbReference>
<evidence type="ECO:0000256" key="1">
    <source>
        <dbReference type="SAM" id="MobiDB-lite"/>
    </source>
</evidence>
<dbReference type="EMBL" id="BPVZ01000038">
    <property type="protein sequence ID" value="GKV13169.1"/>
    <property type="molecule type" value="Genomic_DNA"/>
</dbReference>
<dbReference type="PANTHER" id="PTHR33148:SF41">
    <property type="entry name" value="DUF4228 DOMAIN PROTEIN"/>
    <property type="match status" value="1"/>
</dbReference>
<dbReference type="Pfam" id="PF14009">
    <property type="entry name" value="PADRE"/>
    <property type="match status" value="1"/>
</dbReference>
<feature type="region of interest" description="Disordered" evidence="1">
    <location>
        <begin position="158"/>
        <end position="186"/>
    </location>
</feature>
<feature type="compositionally biased region" description="Low complexity" evidence="1">
    <location>
        <begin position="160"/>
        <end position="179"/>
    </location>
</feature>
<sequence length="186" mass="20563">MGNCVMKGFGKVEEMVKVMTCSGGVMELYTPITAECITNEFPGHAIYRSRDNIFSPPLLHTEQLHAGQLYYLLPINNTFQKQNNQDGGVLGTPYRVSLDSQRVMKRAEAEVLPRYNGSGVWKVKLVINPEQLADILAQEARTEELIESVRTVAKCGSGVSSVGNSDKWSVSSSWKGSFSRKGEETN</sequence>
<keyword evidence="3" id="KW-1185">Reference proteome</keyword>
<reference evidence="2 3" key="1">
    <citation type="journal article" date="2021" name="Commun. Biol.">
        <title>The genome of Shorea leprosula (Dipterocarpaceae) highlights the ecological relevance of drought in aseasonal tropical rainforests.</title>
        <authorList>
            <person name="Ng K.K.S."/>
            <person name="Kobayashi M.J."/>
            <person name="Fawcett J.A."/>
            <person name="Hatakeyama M."/>
            <person name="Paape T."/>
            <person name="Ng C.H."/>
            <person name="Ang C.C."/>
            <person name="Tnah L.H."/>
            <person name="Lee C.T."/>
            <person name="Nishiyama T."/>
            <person name="Sese J."/>
            <person name="O'Brien M.J."/>
            <person name="Copetti D."/>
            <person name="Mohd Noor M.I."/>
            <person name="Ong R.C."/>
            <person name="Putra M."/>
            <person name="Sireger I.Z."/>
            <person name="Indrioko S."/>
            <person name="Kosugi Y."/>
            <person name="Izuno A."/>
            <person name="Isagi Y."/>
            <person name="Lee S.L."/>
            <person name="Shimizu K.K."/>
        </authorList>
    </citation>
    <scope>NUCLEOTIDE SEQUENCE [LARGE SCALE GENOMIC DNA]</scope>
    <source>
        <strain evidence="2">214</strain>
    </source>
</reference>
<organism evidence="2 3">
    <name type="scientific">Rubroshorea leprosula</name>
    <dbReference type="NCBI Taxonomy" id="152421"/>
    <lineage>
        <taxon>Eukaryota</taxon>
        <taxon>Viridiplantae</taxon>
        <taxon>Streptophyta</taxon>
        <taxon>Embryophyta</taxon>
        <taxon>Tracheophyta</taxon>
        <taxon>Spermatophyta</taxon>
        <taxon>Magnoliopsida</taxon>
        <taxon>eudicotyledons</taxon>
        <taxon>Gunneridae</taxon>
        <taxon>Pentapetalae</taxon>
        <taxon>rosids</taxon>
        <taxon>malvids</taxon>
        <taxon>Malvales</taxon>
        <taxon>Dipterocarpaceae</taxon>
        <taxon>Rubroshorea</taxon>
    </lineage>
</organism>
<protein>
    <submittedName>
        <fullName evidence="2">Uncharacterized protein</fullName>
    </submittedName>
</protein>
<dbReference type="AlphaFoldDB" id="A0AAV5JP57"/>
<name>A0AAV5JP57_9ROSI</name>
<dbReference type="Proteomes" id="UP001054252">
    <property type="component" value="Unassembled WGS sequence"/>
</dbReference>
<gene>
    <name evidence="2" type="ORF">SLEP1_g24225</name>
</gene>
<comment type="caution">
    <text evidence="2">The sequence shown here is derived from an EMBL/GenBank/DDBJ whole genome shotgun (WGS) entry which is preliminary data.</text>
</comment>
<accession>A0AAV5JP57</accession>
<proteinExistence type="predicted"/>